<dbReference type="EMBL" id="JAROYP010000003">
    <property type="protein sequence ID" value="MDH5160698.1"/>
    <property type="molecule type" value="Genomic_DNA"/>
</dbReference>
<proteinExistence type="predicted"/>
<name>A0AAW6SR02_9BACI</name>
<accession>A0AAW6SR02</accession>
<evidence type="ECO:0000313" key="8">
    <source>
        <dbReference type="EMBL" id="MDH5160698.1"/>
    </source>
</evidence>
<feature type="domain" description="Major facilitator superfamily (MFS) profile" evidence="7">
    <location>
        <begin position="15"/>
        <end position="512"/>
    </location>
</feature>
<dbReference type="PROSITE" id="PS50850">
    <property type="entry name" value="MFS"/>
    <property type="match status" value="1"/>
</dbReference>
<feature type="transmembrane region" description="Helical" evidence="6">
    <location>
        <begin position="172"/>
        <end position="192"/>
    </location>
</feature>
<dbReference type="SUPFAM" id="SSF103473">
    <property type="entry name" value="MFS general substrate transporter"/>
    <property type="match status" value="1"/>
</dbReference>
<dbReference type="PANTHER" id="PTHR42718">
    <property type="entry name" value="MAJOR FACILITATOR SUPERFAMILY MULTIDRUG TRANSPORTER MFSC"/>
    <property type="match status" value="1"/>
</dbReference>
<feature type="transmembrane region" description="Helical" evidence="6">
    <location>
        <begin position="409"/>
        <end position="428"/>
    </location>
</feature>
<reference evidence="8" key="1">
    <citation type="submission" date="2023-03" db="EMBL/GenBank/DDBJ databases">
        <title>Bacterial isolates from washroom surfaces on a university campus.</title>
        <authorList>
            <person name="Holman D.B."/>
            <person name="Gzyl K.E."/>
            <person name="Taheri A.E."/>
        </authorList>
    </citation>
    <scope>NUCLEOTIDE SEQUENCE</scope>
    <source>
        <strain evidence="8">RD03</strain>
    </source>
</reference>
<dbReference type="RefSeq" id="WP_251338875.1">
    <property type="nucleotide sequence ID" value="NZ_JAMATW010000004.1"/>
</dbReference>
<feature type="transmembrane region" description="Helical" evidence="6">
    <location>
        <begin position="84"/>
        <end position="101"/>
    </location>
</feature>
<feature type="transmembrane region" description="Helical" evidence="6">
    <location>
        <begin position="335"/>
        <end position="353"/>
    </location>
</feature>
<dbReference type="AlphaFoldDB" id="A0AAW6SR02"/>
<evidence type="ECO:0000259" key="7">
    <source>
        <dbReference type="PROSITE" id="PS50850"/>
    </source>
</evidence>
<dbReference type="Gene3D" id="1.20.1250.20">
    <property type="entry name" value="MFS general substrate transporter like domains"/>
    <property type="match status" value="1"/>
</dbReference>
<feature type="transmembrane region" description="Helical" evidence="6">
    <location>
        <begin position="12"/>
        <end position="32"/>
    </location>
</feature>
<evidence type="ECO:0000313" key="9">
    <source>
        <dbReference type="Proteomes" id="UP001159179"/>
    </source>
</evidence>
<keyword evidence="5 6" id="KW-0472">Membrane</keyword>
<keyword evidence="2" id="KW-0813">Transport</keyword>
<keyword evidence="3 6" id="KW-0812">Transmembrane</keyword>
<organism evidence="8 9">
    <name type="scientific">Heyndrickxia oleronia</name>
    <dbReference type="NCBI Taxonomy" id="38875"/>
    <lineage>
        <taxon>Bacteria</taxon>
        <taxon>Bacillati</taxon>
        <taxon>Bacillota</taxon>
        <taxon>Bacilli</taxon>
        <taxon>Bacillales</taxon>
        <taxon>Bacillaceae</taxon>
        <taxon>Heyndrickxia</taxon>
    </lineage>
</organism>
<feature type="transmembrane region" description="Helical" evidence="6">
    <location>
        <begin position="365"/>
        <end position="389"/>
    </location>
</feature>
<feature type="transmembrane region" description="Helical" evidence="6">
    <location>
        <begin position="204"/>
        <end position="223"/>
    </location>
</feature>
<feature type="transmembrane region" description="Helical" evidence="6">
    <location>
        <begin position="107"/>
        <end position="129"/>
    </location>
</feature>
<feature type="transmembrane region" description="Helical" evidence="6">
    <location>
        <begin position="485"/>
        <end position="505"/>
    </location>
</feature>
<evidence type="ECO:0000256" key="1">
    <source>
        <dbReference type="ARBA" id="ARBA00004651"/>
    </source>
</evidence>
<dbReference type="Proteomes" id="UP001159179">
    <property type="component" value="Unassembled WGS sequence"/>
</dbReference>
<dbReference type="PANTHER" id="PTHR42718:SF9">
    <property type="entry name" value="MAJOR FACILITATOR SUPERFAMILY MULTIDRUG TRANSPORTER MFSC"/>
    <property type="match status" value="1"/>
</dbReference>
<evidence type="ECO:0000256" key="5">
    <source>
        <dbReference type="ARBA" id="ARBA00023136"/>
    </source>
</evidence>
<comment type="caution">
    <text evidence="8">The sequence shown here is derived from an EMBL/GenBank/DDBJ whole genome shotgun (WGS) entry which is preliminary data.</text>
</comment>
<dbReference type="Pfam" id="PF07690">
    <property type="entry name" value="MFS_1"/>
    <property type="match status" value="1"/>
</dbReference>
<evidence type="ECO:0000256" key="4">
    <source>
        <dbReference type="ARBA" id="ARBA00022989"/>
    </source>
</evidence>
<dbReference type="InterPro" id="IPR011701">
    <property type="entry name" value="MFS"/>
</dbReference>
<evidence type="ECO:0000256" key="2">
    <source>
        <dbReference type="ARBA" id="ARBA00022448"/>
    </source>
</evidence>
<comment type="subcellular location">
    <subcellularLocation>
        <location evidence="1">Cell membrane</location>
        <topology evidence="1">Multi-pass membrane protein</topology>
    </subcellularLocation>
</comment>
<gene>
    <name evidence="8" type="ORF">P5X88_07090</name>
</gene>
<sequence>MNQETPKGFMGIPQYIIISFLTIFAIGPQYFINLSYSMNQEIVQNSLHFDSEGLMIPSILANIAFALGIPFGPVLTRVLGFKRNYLIMVCIFLLGSIIGVISPNLLLLIIGRVIQGVSAGILFLTILPVSLRSFPNKVRNTFLFMVITGLFGATAMGALFGSLSLSVNTWRWLFILNILSALLCLIVGYFGLPRNEEHDQQKAMDKTGVFLYCLMMIILAFPLCNLMEKGFASLYVWPFFVLAFILAVLFIYIDLKAENPLIPFRTLKAAKPFSGTVMAVASHVLLVLSIAGINGFVRHNMDLPFHYLLHFYFWFFIGIVVTAILHTLLYSALGAGKLGIVGSLIVIYVSFQWRTMSPEISLSTLYFQIACLGAGVSMVLVGGALGTAFAGDLHFAPMRSATLHSIRNFVGAIITPIVGWFISTQNAIQYENIRGNLGQFGAEAKSEMAQTIHQLVETGMSASEAKSLASYELIANSKKAAILGAYHHLFTIMLGVAVVMLIASIGKMATGKGIGLVKKEKKSPVSNVKVTPNHIK</sequence>
<evidence type="ECO:0000256" key="3">
    <source>
        <dbReference type="ARBA" id="ARBA00022692"/>
    </source>
</evidence>
<protein>
    <submittedName>
        <fullName evidence="8">MFS transporter</fullName>
    </submittedName>
</protein>
<dbReference type="GO" id="GO:0022857">
    <property type="term" value="F:transmembrane transporter activity"/>
    <property type="evidence" value="ECO:0007669"/>
    <property type="project" value="InterPro"/>
</dbReference>
<feature type="transmembrane region" description="Helical" evidence="6">
    <location>
        <begin position="52"/>
        <end position="72"/>
    </location>
</feature>
<feature type="transmembrane region" description="Helical" evidence="6">
    <location>
        <begin position="235"/>
        <end position="255"/>
    </location>
</feature>
<keyword evidence="4 6" id="KW-1133">Transmembrane helix</keyword>
<feature type="transmembrane region" description="Helical" evidence="6">
    <location>
        <begin position="309"/>
        <end position="328"/>
    </location>
</feature>
<feature type="transmembrane region" description="Helical" evidence="6">
    <location>
        <begin position="276"/>
        <end position="297"/>
    </location>
</feature>
<dbReference type="InterPro" id="IPR020846">
    <property type="entry name" value="MFS_dom"/>
</dbReference>
<dbReference type="GO" id="GO:0005886">
    <property type="term" value="C:plasma membrane"/>
    <property type="evidence" value="ECO:0007669"/>
    <property type="project" value="UniProtKB-SubCell"/>
</dbReference>
<feature type="transmembrane region" description="Helical" evidence="6">
    <location>
        <begin position="141"/>
        <end position="160"/>
    </location>
</feature>
<dbReference type="InterPro" id="IPR036259">
    <property type="entry name" value="MFS_trans_sf"/>
</dbReference>
<evidence type="ECO:0000256" key="6">
    <source>
        <dbReference type="SAM" id="Phobius"/>
    </source>
</evidence>